<accession>A0A9W8QFF9</accession>
<dbReference type="RefSeq" id="XP_056055370.1">
    <property type="nucleotide sequence ID" value="XM_056198418.1"/>
</dbReference>
<dbReference type="AlphaFoldDB" id="A0A9W8QFF9"/>
<protein>
    <submittedName>
        <fullName evidence="2">Uncharacterized protein</fullName>
    </submittedName>
</protein>
<evidence type="ECO:0000313" key="3">
    <source>
        <dbReference type="Proteomes" id="UP001144673"/>
    </source>
</evidence>
<feature type="compositionally biased region" description="Polar residues" evidence="1">
    <location>
        <begin position="1"/>
        <end position="34"/>
    </location>
</feature>
<sequence length="312" mass="33859">MNTETDNVDQPPSYDASTAAPSYDDSTAAPQQHDPTLLQEPMTLFLDGQSIRGGQSADAPALYETDRGVANLGHATTTVELTRIERTVQSTTTTAQTLTGDDTKAALGEADEKEAGKGPASSDAAAPRIKLRRRHIFNLVHPTGTTTAAAEAAVGYYMKPLTKTTHAGTYGLKKKSHTLRADEWKVLQVREKAKDGEPRFEDKGRPLFQVAKGKSGGAYEWMDADGVVLAVDEDDAEDEEGGRMRLRTVKRMESSVVDALVAMWCCWIWAEAAEAQPQVHEGGMEKVRRRLRLSKELPSSTRGNIIGAVGAF</sequence>
<name>A0A9W8QFF9_AKAMU</name>
<dbReference type="Proteomes" id="UP001144673">
    <property type="component" value="Chromosome 6"/>
</dbReference>
<evidence type="ECO:0000256" key="1">
    <source>
        <dbReference type="SAM" id="MobiDB-lite"/>
    </source>
</evidence>
<evidence type="ECO:0000313" key="2">
    <source>
        <dbReference type="EMBL" id="KAJ4155246.1"/>
    </source>
</evidence>
<proteinExistence type="predicted"/>
<dbReference type="GeneID" id="80887661"/>
<organism evidence="2 3">
    <name type="scientific">Akanthomyces muscarius</name>
    <name type="common">Entomopathogenic fungus</name>
    <name type="synonym">Lecanicillium muscarium</name>
    <dbReference type="NCBI Taxonomy" id="2231603"/>
    <lineage>
        <taxon>Eukaryota</taxon>
        <taxon>Fungi</taxon>
        <taxon>Dikarya</taxon>
        <taxon>Ascomycota</taxon>
        <taxon>Pezizomycotina</taxon>
        <taxon>Sordariomycetes</taxon>
        <taxon>Hypocreomycetidae</taxon>
        <taxon>Hypocreales</taxon>
        <taxon>Cordycipitaceae</taxon>
        <taxon>Akanthomyces</taxon>
    </lineage>
</organism>
<gene>
    <name evidence="2" type="ORF">LMH87_000502</name>
</gene>
<keyword evidence="3" id="KW-1185">Reference proteome</keyword>
<feature type="region of interest" description="Disordered" evidence="1">
    <location>
        <begin position="1"/>
        <end position="38"/>
    </location>
</feature>
<reference evidence="2" key="1">
    <citation type="journal article" date="2023" name="Access Microbiol">
        <title>De-novo genome assembly for Akanthomyces muscarius, a biocontrol agent of insect agricultural pests.</title>
        <authorList>
            <person name="Erdos Z."/>
            <person name="Studholme D.J."/>
            <person name="Raymond B."/>
            <person name="Sharma M."/>
        </authorList>
    </citation>
    <scope>NUCLEOTIDE SEQUENCE</scope>
    <source>
        <strain evidence="2">Ve6</strain>
    </source>
</reference>
<dbReference type="KEGG" id="amus:LMH87_000502"/>
<comment type="caution">
    <text evidence="2">The sequence shown here is derived from an EMBL/GenBank/DDBJ whole genome shotgun (WGS) entry which is preliminary data.</text>
</comment>
<dbReference type="EMBL" id="JAJHUN010000007">
    <property type="protein sequence ID" value="KAJ4155246.1"/>
    <property type="molecule type" value="Genomic_DNA"/>
</dbReference>